<evidence type="ECO:0000313" key="6">
    <source>
        <dbReference type="Proteomes" id="UP000637643"/>
    </source>
</evidence>
<feature type="domain" description="HTH hxlR-type" evidence="4">
    <location>
        <begin position="14"/>
        <end position="113"/>
    </location>
</feature>
<dbReference type="SUPFAM" id="SSF46785">
    <property type="entry name" value="Winged helix' DNA-binding domain"/>
    <property type="match status" value="1"/>
</dbReference>
<protein>
    <submittedName>
        <fullName evidence="5">HTH-type transcriptional regulator YvaP</fullName>
    </submittedName>
</protein>
<dbReference type="InterPro" id="IPR002577">
    <property type="entry name" value="HTH_HxlR"/>
</dbReference>
<keyword evidence="6" id="KW-1185">Reference proteome</keyword>
<dbReference type="Gene3D" id="1.10.10.10">
    <property type="entry name" value="Winged helix-like DNA-binding domain superfamily/Winged helix DNA-binding domain"/>
    <property type="match status" value="1"/>
</dbReference>
<dbReference type="GO" id="GO:0003677">
    <property type="term" value="F:DNA binding"/>
    <property type="evidence" value="ECO:0007669"/>
    <property type="project" value="UniProtKB-KW"/>
</dbReference>
<dbReference type="PANTHER" id="PTHR33204:SF1">
    <property type="entry name" value="TRANSCRIPTIONAL REGULATOR, MARR FAMILY"/>
    <property type="match status" value="1"/>
</dbReference>
<reference evidence="5" key="1">
    <citation type="journal article" date="2014" name="Int. J. Syst. Evol. Microbiol.">
        <title>Complete genome sequence of Corynebacterium casei LMG S-19264T (=DSM 44701T), isolated from a smear-ripened cheese.</title>
        <authorList>
            <consortium name="US DOE Joint Genome Institute (JGI-PGF)"/>
            <person name="Walter F."/>
            <person name="Albersmeier A."/>
            <person name="Kalinowski J."/>
            <person name="Ruckert C."/>
        </authorList>
    </citation>
    <scope>NUCLEOTIDE SEQUENCE</scope>
    <source>
        <strain evidence="5">CGMCC 1.16134</strain>
    </source>
</reference>
<dbReference type="PROSITE" id="PS51118">
    <property type="entry name" value="HTH_HXLR"/>
    <property type="match status" value="1"/>
</dbReference>
<sequence length="116" mass="13208">MNAEVIEMKDFEMCPRFEKAVDLLSKRWVALIVFVLMTGPRRFGEIEGCLSNLSGKVLSDRLKELENEGVIQRTVYPEMPVRIEYSLTDKGAALAPILGEIGNWSSDWIEEMSVNR</sequence>
<dbReference type="EMBL" id="BMKR01000004">
    <property type="protein sequence ID" value="GGF68436.1"/>
    <property type="molecule type" value="Genomic_DNA"/>
</dbReference>
<keyword evidence="2" id="KW-0238">DNA-binding</keyword>
<keyword evidence="1" id="KW-0805">Transcription regulation</keyword>
<evidence type="ECO:0000313" key="5">
    <source>
        <dbReference type="EMBL" id="GGF68436.1"/>
    </source>
</evidence>
<organism evidence="5 6">
    <name type="scientific">Paenibacillus albidus</name>
    <dbReference type="NCBI Taxonomy" id="2041023"/>
    <lineage>
        <taxon>Bacteria</taxon>
        <taxon>Bacillati</taxon>
        <taxon>Bacillota</taxon>
        <taxon>Bacilli</taxon>
        <taxon>Bacillales</taxon>
        <taxon>Paenibacillaceae</taxon>
        <taxon>Paenibacillus</taxon>
    </lineage>
</organism>
<dbReference type="Proteomes" id="UP000637643">
    <property type="component" value="Unassembled WGS sequence"/>
</dbReference>
<evidence type="ECO:0000256" key="2">
    <source>
        <dbReference type="ARBA" id="ARBA00023125"/>
    </source>
</evidence>
<accession>A0A917C3M8</accession>
<evidence type="ECO:0000256" key="3">
    <source>
        <dbReference type="ARBA" id="ARBA00023163"/>
    </source>
</evidence>
<dbReference type="PANTHER" id="PTHR33204">
    <property type="entry name" value="TRANSCRIPTIONAL REGULATOR, MARR FAMILY"/>
    <property type="match status" value="1"/>
</dbReference>
<proteinExistence type="predicted"/>
<dbReference type="InterPro" id="IPR011991">
    <property type="entry name" value="ArsR-like_HTH"/>
</dbReference>
<gene>
    <name evidence="5" type="primary">yvaP</name>
    <name evidence="5" type="ORF">GCM10010912_11830</name>
</gene>
<dbReference type="CDD" id="cd00090">
    <property type="entry name" value="HTH_ARSR"/>
    <property type="match status" value="1"/>
</dbReference>
<dbReference type="InterPro" id="IPR036390">
    <property type="entry name" value="WH_DNA-bd_sf"/>
</dbReference>
<comment type="caution">
    <text evidence="5">The sequence shown here is derived from an EMBL/GenBank/DDBJ whole genome shotgun (WGS) entry which is preliminary data.</text>
</comment>
<dbReference type="Pfam" id="PF01638">
    <property type="entry name" value="HxlR"/>
    <property type="match status" value="1"/>
</dbReference>
<evidence type="ECO:0000259" key="4">
    <source>
        <dbReference type="PROSITE" id="PS51118"/>
    </source>
</evidence>
<evidence type="ECO:0000256" key="1">
    <source>
        <dbReference type="ARBA" id="ARBA00023015"/>
    </source>
</evidence>
<dbReference type="InterPro" id="IPR036388">
    <property type="entry name" value="WH-like_DNA-bd_sf"/>
</dbReference>
<name>A0A917C3M8_9BACL</name>
<reference evidence="5" key="2">
    <citation type="submission" date="2020-09" db="EMBL/GenBank/DDBJ databases">
        <authorList>
            <person name="Sun Q."/>
            <person name="Zhou Y."/>
        </authorList>
    </citation>
    <scope>NUCLEOTIDE SEQUENCE</scope>
    <source>
        <strain evidence="5">CGMCC 1.16134</strain>
    </source>
</reference>
<dbReference type="AlphaFoldDB" id="A0A917C3M8"/>
<keyword evidence="3" id="KW-0804">Transcription</keyword>